<evidence type="ECO:0000256" key="1">
    <source>
        <dbReference type="ARBA" id="ARBA00005695"/>
    </source>
</evidence>
<dbReference type="OrthoDB" id="9046151at2"/>
<evidence type="ECO:0000313" key="6">
    <source>
        <dbReference type="EMBL" id="AEI08447.1"/>
    </source>
</evidence>
<dbReference type="InterPro" id="IPR000914">
    <property type="entry name" value="SBP_5_dom"/>
</dbReference>
<accession>F8E0S2</accession>
<dbReference type="STRING" id="662755.CRES_0084"/>
<dbReference type="Gene3D" id="3.10.105.10">
    <property type="entry name" value="Dipeptide-binding Protein, Domain 3"/>
    <property type="match status" value="1"/>
</dbReference>
<dbReference type="Gene3D" id="3.40.190.10">
    <property type="entry name" value="Periplasmic binding protein-like II"/>
    <property type="match status" value="1"/>
</dbReference>
<comment type="similarity">
    <text evidence="1">Belongs to the bacterial solute-binding protein 5 family.</text>
</comment>
<evidence type="ECO:0000256" key="3">
    <source>
        <dbReference type="ARBA" id="ARBA00022729"/>
    </source>
</evidence>
<dbReference type="GO" id="GO:1904680">
    <property type="term" value="F:peptide transmembrane transporter activity"/>
    <property type="evidence" value="ECO:0007669"/>
    <property type="project" value="TreeGrafter"/>
</dbReference>
<dbReference type="InterPro" id="IPR039424">
    <property type="entry name" value="SBP_5"/>
</dbReference>
<sequence length="538" mass="58741">MRTKLRRGAACALTSVMIGGALVACGDPSRQASGGEGQYPTRLVLADRKAGDGFHPATGYAQTGVSPIYDGLLRPEPSSSDKVPNFVPALAAEMPKHNADSTKWTVKLKEGVKFSDGSDFDAEDVKASYDVAKDISVGSEVVSRYDIIDEVQIQDPHTVVFKLRSPLAEMLSRLTYAIAPSEMLGKGAITQSKLNTEPVGTGAYHLKERRGDETIFEANDNYFDGAPEVKELVVTTAADDTARAQRVAAGEIDGAAIPPSQLKGLEGKDGISVDVTKTADWRGISFPETPEFADPKVRLALNLAADRQAFIDGPLAGQGTPISGLLSSIYGDAHDPSLDFQHDVAKAEKLLDEAGWKKNSQGVREKDGKPFHVDLYYAGNDTLRRDIAIEFASQMKKLGLEFETKSSTWHDIEPKVHDVSVVLGGGSAPYDATVMAYEYLHTRTPATGKWANPGNYGSKKMDDLLDETRSENDEAKRNQLWRKIQAEHAENPSMLALANVNHIYVSKENSWKKPNLLLEPHIHGVTWGPWWRLAAWKK</sequence>
<dbReference type="eggNOG" id="COG0747">
    <property type="taxonomic scope" value="Bacteria"/>
</dbReference>
<proteinExistence type="inferred from homology"/>
<dbReference type="KEGG" id="crd:CRES_0084"/>
<reference evidence="6 7" key="1">
    <citation type="journal article" date="2012" name="BMC Genomics">
        <title>Complete genome sequence, lifestyle, and multi-drug resistance of the human pathogen Corynebacterium resistens DSM 45100 isolated from blood samples of a leukemia patient.</title>
        <authorList>
            <person name="Schroder J."/>
            <person name="Maus I."/>
            <person name="Meyer K."/>
            <person name="Wordemann S."/>
            <person name="Blom J."/>
            <person name="Jaenicke S."/>
            <person name="Schneider J."/>
            <person name="Trost E."/>
            <person name="Tauch A."/>
        </authorList>
    </citation>
    <scope>NUCLEOTIDE SEQUENCE [LARGE SCALE GENOMIC DNA]</scope>
    <source>
        <strain evidence="7">DSM 45100 / JCM 12819 / CCUG 50093 / GTC 2026 / SICGH 158</strain>
    </source>
</reference>
<dbReference type="GO" id="GO:0015833">
    <property type="term" value="P:peptide transport"/>
    <property type="evidence" value="ECO:0007669"/>
    <property type="project" value="TreeGrafter"/>
</dbReference>
<dbReference type="GO" id="GO:0042597">
    <property type="term" value="C:periplasmic space"/>
    <property type="evidence" value="ECO:0007669"/>
    <property type="project" value="UniProtKB-ARBA"/>
</dbReference>
<name>F8E0S2_CORRG</name>
<feature type="domain" description="Solute-binding protein family 5" evidence="5">
    <location>
        <begin position="86"/>
        <end position="435"/>
    </location>
</feature>
<dbReference type="PANTHER" id="PTHR30290">
    <property type="entry name" value="PERIPLASMIC BINDING COMPONENT OF ABC TRANSPORTER"/>
    <property type="match status" value="1"/>
</dbReference>
<evidence type="ECO:0000256" key="4">
    <source>
        <dbReference type="SAM" id="SignalP"/>
    </source>
</evidence>
<keyword evidence="3 4" id="KW-0732">Signal</keyword>
<organism evidence="6 7">
    <name type="scientific">Corynebacterium resistens (strain DSM 45100 / JCM 12819 / GTC 2026 / SICGH 158)</name>
    <dbReference type="NCBI Taxonomy" id="662755"/>
    <lineage>
        <taxon>Bacteria</taxon>
        <taxon>Bacillati</taxon>
        <taxon>Actinomycetota</taxon>
        <taxon>Actinomycetes</taxon>
        <taxon>Mycobacteriales</taxon>
        <taxon>Corynebacteriaceae</taxon>
        <taxon>Corynebacterium</taxon>
    </lineage>
</organism>
<gene>
    <name evidence="6" type="ordered locus">CRES_0084</name>
</gene>
<dbReference type="Gene3D" id="3.90.76.10">
    <property type="entry name" value="Dipeptide-binding Protein, Domain 1"/>
    <property type="match status" value="1"/>
</dbReference>
<keyword evidence="2" id="KW-0813">Transport</keyword>
<dbReference type="PIRSF" id="PIRSF002741">
    <property type="entry name" value="MppA"/>
    <property type="match status" value="1"/>
</dbReference>
<protein>
    <submittedName>
        <fullName evidence="6">ABC transport system substrate-binding protein</fullName>
    </submittedName>
</protein>
<evidence type="ECO:0000256" key="2">
    <source>
        <dbReference type="ARBA" id="ARBA00022448"/>
    </source>
</evidence>
<dbReference type="PANTHER" id="PTHR30290:SF9">
    <property type="entry name" value="OLIGOPEPTIDE-BINDING PROTEIN APPA"/>
    <property type="match status" value="1"/>
</dbReference>
<feature type="chain" id="PRO_5039417198" evidence="4">
    <location>
        <begin position="24"/>
        <end position="538"/>
    </location>
</feature>
<dbReference type="EMBL" id="CP002857">
    <property type="protein sequence ID" value="AEI08447.1"/>
    <property type="molecule type" value="Genomic_DNA"/>
</dbReference>
<dbReference type="Proteomes" id="UP000000492">
    <property type="component" value="Chromosome"/>
</dbReference>
<dbReference type="GO" id="GO:0043190">
    <property type="term" value="C:ATP-binding cassette (ABC) transporter complex"/>
    <property type="evidence" value="ECO:0007669"/>
    <property type="project" value="InterPro"/>
</dbReference>
<dbReference type="AlphaFoldDB" id="F8E0S2"/>
<dbReference type="PROSITE" id="PS51257">
    <property type="entry name" value="PROKAR_LIPOPROTEIN"/>
    <property type="match status" value="1"/>
</dbReference>
<keyword evidence="7" id="KW-1185">Reference proteome</keyword>
<dbReference type="HOGENOM" id="CLU_017028_8_5_11"/>
<dbReference type="Pfam" id="PF00496">
    <property type="entry name" value="SBP_bac_5"/>
    <property type="match status" value="1"/>
</dbReference>
<feature type="signal peptide" evidence="4">
    <location>
        <begin position="1"/>
        <end position="23"/>
    </location>
</feature>
<dbReference type="SUPFAM" id="SSF53850">
    <property type="entry name" value="Periplasmic binding protein-like II"/>
    <property type="match status" value="1"/>
</dbReference>
<evidence type="ECO:0000259" key="5">
    <source>
        <dbReference type="Pfam" id="PF00496"/>
    </source>
</evidence>
<evidence type="ECO:0000313" key="7">
    <source>
        <dbReference type="Proteomes" id="UP000000492"/>
    </source>
</evidence>
<dbReference type="InterPro" id="IPR030678">
    <property type="entry name" value="Peptide/Ni-bd"/>
</dbReference>